<gene>
    <name evidence="2" type="ORF">LCGC14_2376590</name>
</gene>
<protein>
    <submittedName>
        <fullName evidence="2">Uncharacterized protein</fullName>
    </submittedName>
</protein>
<organism evidence="2">
    <name type="scientific">marine sediment metagenome</name>
    <dbReference type="NCBI Taxonomy" id="412755"/>
    <lineage>
        <taxon>unclassified sequences</taxon>
        <taxon>metagenomes</taxon>
        <taxon>ecological metagenomes</taxon>
    </lineage>
</organism>
<feature type="region of interest" description="Disordered" evidence="1">
    <location>
        <begin position="165"/>
        <end position="198"/>
    </location>
</feature>
<sequence>MAKYRKVDPRIWNDEKFRALSDSGKLVFLFVLTHPHMTSLGAMRASVPGMAAELVWKVKAFREAFGEGCSVGLVQYDEKASFVGVPNFLKYNGPESPNVIRSWGDAWDRLPECELKDQLPQKLKGFAEGLTEGFQKAWLDIEKAFPKPFQSLSKAFPKALGKVPYARDREQEQEQEQEQETPPKSPRGDSLDSVMYPAGMDTPEVRRAITTWLTHKKKRGESYKDPADQIGLLLASPRFNRDPATFVAAVNHSKGNNWAGCFPPKESDRGKKATDPGSIYTPGATGEGIGDV</sequence>
<proteinExistence type="predicted"/>
<dbReference type="AlphaFoldDB" id="A0A0F9CPF8"/>
<dbReference type="EMBL" id="LAZR01035150">
    <property type="protein sequence ID" value="KKL28292.1"/>
    <property type="molecule type" value="Genomic_DNA"/>
</dbReference>
<evidence type="ECO:0000256" key="1">
    <source>
        <dbReference type="SAM" id="MobiDB-lite"/>
    </source>
</evidence>
<name>A0A0F9CPF8_9ZZZZ</name>
<reference evidence="2" key="1">
    <citation type="journal article" date="2015" name="Nature">
        <title>Complex archaea that bridge the gap between prokaryotes and eukaryotes.</title>
        <authorList>
            <person name="Spang A."/>
            <person name="Saw J.H."/>
            <person name="Jorgensen S.L."/>
            <person name="Zaremba-Niedzwiedzka K."/>
            <person name="Martijn J."/>
            <person name="Lind A.E."/>
            <person name="van Eijk R."/>
            <person name="Schleper C."/>
            <person name="Guy L."/>
            <person name="Ettema T.J."/>
        </authorList>
    </citation>
    <scope>NUCLEOTIDE SEQUENCE</scope>
</reference>
<feature type="region of interest" description="Disordered" evidence="1">
    <location>
        <begin position="260"/>
        <end position="292"/>
    </location>
</feature>
<evidence type="ECO:0000313" key="2">
    <source>
        <dbReference type="EMBL" id="KKL28292.1"/>
    </source>
</evidence>
<feature type="compositionally biased region" description="Basic and acidic residues" evidence="1">
    <location>
        <begin position="265"/>
        <end position="274"/>
    </location>
</feature>
<accession>A0A0F9CPF8</accession>
<comment type="caution">
    <text evidence="2">The sequence shown here is derived from an EMBL/GenBank/DDBJ whole genome shotgun (WGS) entry which is preliminary data.</text>
</comment>